<evidence type="ECO:0000313" key="2">
    <source>
        <dbReference type="EMBL" id="GBN73742.1"/>
    </source>
</evidence>
<reference evidence="2 4" key="1">
    <citation type="journal article" date="2019" name="Sci. Rep.">
        <title>Orb-weaving spider Araneus ventricosus genome elucidates the spidroin gene catalogue.</title>
        <authorList>
            <person name="Kono N."/>
            <person name="Nakamura H."/>
            <person name="Ohtoshi R."/>
            <person name="Moran D.A.P."/>
            <person name="Shinohara A."/>
            <person name="Yoshida Y."/>
            <person name="Fujiwara M."/>
            <person name="Mori M."/>
            <person name="Tomita M."/>
            <person name="Arakawa K."/>
        </authorList>
    </citation>
    <scope>NUCLEOTIDE SEQUENCE [LARGE SCALE GENOMIC DNA]</scope>
</reference>
<accession>A0A4Y2RDA5</accession>
<keyword evidence="4" id="KW-1185">Reference proteome</keyword>
<gene>
    <name evidence="2" type="ORF">AVEN_273694_1</name>
    <name evidence="3" type="ORF">AVEN_74659_1</name>
</gene>
<evidence type="ECO:0000313" key="3">
    <source>
        <dbReference type="EMBL" id="GBN74745.1"/>
    </source>
</evidence>
<dbReference type="AlphaFoldDB" id="A0A4Y2RDA5"/>
<evidence type="ECO:0000256" key="1">
    <source>
        <dbReference type="SAM" id="MobiDB-lite"/>
    </source>
</evidence>
<evidence type="ECO:0000313" key="4">
    <source>
        <dbReference type="Proteomes" id="UP000499080"/>
    </source>
</evidence>
<sequence>MSPLKEHEGYFGMDLLILSRGQMTSTPELAPHCKLPHHTSGRTFDPRRQIRSTHMAGLQRNRVSNLEPSGSEDNRSKGRSPNCVFREEID</sequence>
<organism evidence="2 4">
    <name type="scientific">Araneus ventricosus</name>
    <name type="common">Orbweaver spider</name>
    <name type="synonym">Epeira ventricosa</name>
    <dbReference type="NCBI Taxonomy" id="182803"/>
    <lineage>
        <taxon>Eukaryota</taxon>
        <taxon>Metazoa</taxon>
        <taxon>Ecdysozoa</taxon>
        <taxon>Arthropoda</taxon>
        <taxon>Chelicerata</taxon>
        <taxon>Arachnida</taxon>
        <taxon>Araneae</taxon>
        <taxon>Araneomorphae</taxon>
        <taxon>Entelegynae</taxon>
        <taxon>Araneoidea</taxon>
        <taxon>Araneidae</taxon>
        <taxon>Araneus</taxon>
    </lineage>
</organism>
<dbReference type="EMBL" id="BGPR01016974">
    <property type="protein sequence ID" value="GBN74745.1"/>
    <property type="molecule type" value="Genomic_DNA"/>
</dbReference>
<dbReference type="Proteomes" id="UP000499080">
    <property type="component" value="Unassembled WGS sequence"/>
</dbReference>
<protein>
    <submittedName>
        <fullName evidence="2">Uncharacterized protein</fullName>
    </submittedName>
</protein>
<comment type="caution">
    <text evidence="2">The sequence shown here is derived from an EMBL/GenBank/DDBJ whole genome shotgun (WGS) entry which is preliminary data.</text>
</comment>
<name>A0A4Y2RDA5_ARAVE</name>
<feature type="region of interest" description="Disordered" evidence="1">
    <location>
        <begin position="26"/>
        <end position="90"/>
    </location>
</feature>
<proteinExistence type="predicted"/>
<dbReference type="EMBL" id="BGPR01016656">
    <property type="protein sequence ID" value="GBN73742.1"/>
    <property type="molecule type" value="Genomic_DNA"/>
</dbReference>